<accession>A0A4Q0YR85</accession>
<evidence type="ECO:0000313" key="3">
    <source>
        <dbReference type="Proteomes" id="UP000290287"/>
    </source>
</evidence>
<dbReference type="EMBL" id="PEIB01000007">
    <property type="protein sequence ID" value="RXJ73687.1"/>
    <property type="molecule type" value="Genomic_DNA"/>
</dbReference>
<comment type="caution">
    <text evidence="2">The sequence shown here is derived from an EMBL/GenBank/DDBJ whole genome shotgun (WGS) entry which is preliminary data.</text>
</comment>
<dbReference type="Proteomes" id="UP000290287">
    <property type="component" value="Unassembled WGS sequence"/>
</dbReference>
<dbReference type="Pfam" id="PF13443">
    <property type="entry name" value="HTH_26"/>
    <property type="match status" value="1"/>
</dbReference>
<keyword evidence="3" id="KW-1185">Reference proteome</keyword>
<dbReference type="CDD" id="cd00093">
    <property type="entry name" value="HTH_XRE"/>
    <property type="match status" value="1"/>
</dbReference>
<dbReference type="InterPro" id="IPR010982">
    <property type="entry name" value="Lambda_DNA-bd_dom_sf"/>
</dbReference>
<dbReference type="InterPro" id="IPR001387">
    <property type="entry name" value="Cro/C1-type_HTH"/>
</dbReference>
<dbReference type="PROSITE" id="PS50943">
    <property type="entry name" value="HTH_CROC1"/>
    <property type="match status" value="1"/>
</dbReference>
<organism evidence="2 3">
    <name type="scientific">Veronia nyctiphanis</name>
    <dbReference type="NCBI Taxonomy" id="1278244"/>
    <lineage>
        <taxon>Bacteria</taxon>
        <taxon>Pseudomonadati</taxon>
        <taxon>Pseudomonadota</taxon>
        <taxon>Gammaproteobacteria</taxon>
        <taxon>Vibrionales</taxon>
        <taxon>Vibrionaceae</taxon>
        <taxon>Veronia</taxon>
    </lineage>
</organism>
<gene>
    <name evidence="2" type="ORF">CS022_08070</name>
</gene>
<evidence type="ECO:0000259" key="1">
    <source>
        <dbReference type="PROSITE" id="PS50943"/>
    </source>
</evidence>
<reference evidence="2 3" key="1">
    <citation type="submission" date="2017-10" db="EMBL/GenBank/DDBJ databases">
        <title>Nyctiphanis sp. nov., isolated from the stomach of the euphausiid Nyctiphanes simplex (Hansen, 1911) in the Gulf of California.</title>
        <authorList>
            <person name="Gomez-Gil B."/>
            <person name="Aguilar-Mendez M."/>
            <person name="Lopez-Cortes A."/>
            <person name="Gomez-Gutierrez J."/>
            <person name="Roque A."/>
            <person name="Lang E."/>
            <person name="Gonzalez-Castillo A."/>
        </authorList>
    </citation>
    <scope>NUCLEOTIDE SEQUENCE [LARGE SCALE GENOMIC DNA]</scope>
    <source>
        <strain evidence="2 3">CAIM 600</strain>
    </source>
</reference>
<dbReference type="OrthoDB" id="9342548at2"/>
<sequence length="254" mass="28961">MGHSQATRMLETLKSVLKSKGLTYKELAERCDMTEVTIKRLLNRPHIALDQLIQLCEAADTSMNDILWMMENDISKYTSEMSREQLKAQLEKPALMEVFIAIVAGSRRIQSLSDKFGINLPSAYIYARELEKLNFITLSGENIELVYPLSANTDFDDSPEFSSMLFNARLEAIKRQASSKEKAFGNISFGTVILTDAEFNAYKERFTVLQDEIAQITLKHIRKPSDMTRIYQNTHATFESTEPLFPVENLVDEV</sequence>
<evidence type="ECO:0000313" key="2">
    <source>
        <dbReference type="EMBL" id="RXJ73687.1"/>
    </source>
</evidence>
<dbReference type="SMART" id="SM00530">
    <property type="entry name" value="HTH_XRE"/>
    <property type="match status" value="1"/>
</dbReference>
<dbReference type="RefSeq" id="WP_129121851.1">
    <property type="nucleotide sequence ID" value="NZ_PEIB01000007.1"/>
</dbReference>
<protein>
    <recommendedName>
        <fullName evidence="1">HTH cro/C1-type domain-containing protein</fullName>
    </recommendedName>
</protein>
<dbReference type="AlphaFoldDB" id="A0A4Q0YR85"/>
<dbReference type="Gene3D" id="1.10.260.40">
    <property type="entry name" value="lambda repressor-like DNA-binding domains"/>
    <property type="match status" value="1"/>
</dbReference>
<dbReference type="SUPFAM" id="SSF47413">
    <property type="entry name" value="lambda repressor-like DNA-binding domains"/>
    <property type="match status" value="1"/>
</dbReference>
<name>A0A4Q0YR85_9GAMM</name>
<feature type="domain" description="HTH cro/C1-type" evidence="1">
    <location>
        <begin position="13"/>
        <end position="66"/>
    </location>
</feature>
<proteinExistence type="predicted"/>
<dbReference type="GO" id="GO:0003677">
    <property type="term" value="F:DNA binding"/>
    <property type="evidence" value="ECO:0007669"/>
    <property type="project" value="InterPro"/>
</dbReference>